<dbReference type="Pfam" id="PF11638">
    <property type="entry name" value="DnaA_N"/>
    <property type="match status" value="1"/>
</dbReference>
<dbReference type="GO" id="GO:0005737">
    <property type="term" value="C:cytoplasm"/>
    <property type="evidence" value="ECO:0007669"/>
    <property type="project" value="UniProtKB-SubCell"/>
</dbReference>
<comment type="domain">
    <text evidence="8">Domain I is involved in oligomerization and binding regulators, domain II is flexibile and of varying length in different bacteria, domain III forms the AAA+ region, while domain IV binds dsDNA.</text>
</comment>
<comment type="subcellular location">
    <subcellularLocation>
        <location evidence="8">Cytoplasm</location>
    </subcellularLocation>
</comment>
<dbReference type="InterPro" id="IPR024633">
    <property type="entry name" value="DnaA_N_dom"/>
</dbReference>
<dbReference type="GO" id="GO:0005886">
    <property type="term" value="C:plasma membrane"/>
    <property type="evidence" value="ECO:0007669"/>
    <property type="project" value="TreeGrafter"/>
</dbReference>
<feature type="binding site" evidence="8">
    <location>
        <position position="162"/>
    </location>
    <ligand>
        <name>ATP</name>
        <dbReference type="ChEBI" id="CHEBI:30616"/>
    </ligand>
</feature>
<protein>
    <recommendedName>
        <fullName evidence="8 9">Chromosomal replication initiator protein DnaA</fullName>
    </recommendedName>
</protein>
<evidence type="ECO:0000259" key="12">
    <source>
        <dbReference type="SMART" id="SM00382"/>
    </source>
</evidence>
<dbReference type="InterPro" id="IPR020591">
    <property type="entry name" value="Chromosome_initiator_DnaA-like"/>
</dbReference>
<evidence type="ECO:0000256" key="1">
    <source>
        <dbReference type="ARBA" id="ARBA00006583"/>
    </source>
</evidence>
<keyword evidence="6 8" id="KW-0446">Lipid-binding</keyword>
<evidence type="ECO:0000259" key="13">
    <source>
        <dbReference type="SMART" id="SM00760"/>
    </source>
</evidence>
<dbReference type="Gene3D" id="3.40.50.300">
    <property type="entry name" value="P-loop containing nucleotide triphosphate hydrolases"/>
    <property type="match status" value="1"/>
</dbReference>
<proteinExistence type="inferred from homology"/>
<feature type="binding site" evidence="8">
    <location>
        <position position="163"/>
    </location>
    <ligand>
        <name>ATP</name>
        <dbReference type="ChEBI" id="CHEBI:30616"/>
    </ligand>
</feature>
<feature type="domain" description="Chromosomal replication initiator DnaA C-terminal" evidence="13">
    <location>
        <begin position="358"/>
        <end position="427"/>
    </location>
</feature>
<dbReference type="SUPFAM" id="SSF52540">
    <property type="entry name" value="P-loop containing nucleoside triphosphate hydrolases"/>
    <property type="match status" value="1"/>
</dbReference>
<comment type="caution">
    <text evidence="8">Lacks conserved residue(s) required for the propagation of feature annotation.</text>
</comment>
<dbReference type="PANTHER" id="PTHR30050">
    <property type="entry name" value="CHROMOSOMAL REPLICATION INITIATOR PROTEIN DNAA"/>
    <property type="match status" value="1"/>
</dbReference>
<dbReference type="EMBL" id="LBXO01000004">
    <property type="protein sequence ID" value="KKR33697.1"/>
    <property type="molecule type" value="Genomic_DNA"/>
</dbReference>
<comment type="caution">
    <text evidence="14">The sequence shown here is derived from an EMBL/GenBank/DDBJ whole genome shotgun (WGS) entry which is preliminary data.</text>
</comment>
<feature type="domain" description="AAA+ ATPase" evidence="12">
    <location>
        <begin position="148"/>
        <end position="276"/>
    </location>
</feature>
<keyword evidence="7 8" id="KW-0238">DNA-binding</keyword>
<dbReference type="Proteomes" id="UP000034137">
    <property type="component" value="Unassembled WGS sequence"/>
</dbReference>
<dbReference type="InterPro" id="IPR027417">
    <property type="entry name" value="P-loop_NTPase"/>
</dbReference>
<evidence type="ECO:0000256" key="4">
    <source>
        <dbReference type="ARBA" id="ARBA00022741"/>
    </source>
</evidence>
<dbReference type="GO" id="GO:0006270">
    <property type="term" value="P:DNA replication initiation"/>
    <property type="evidence" value="ECO:0007669"/>
    <property type="project" value="UniProtKB-UniRule"/>
</dbReference>
<comment type="similarity">
    <text evidence="1 8 11">Belongs to the DnaA family.</text>
</comment>
<evidence type="ECO:0000256" key="8">
    <source>
        <dbReference type="HAMAP-Rule" id="MF_00377"/>
    </source>
</evidence>
<dbReference type="HAMAP" id="MF_00377">
    <property type="entry name" value="DnaA_bact"/>
    <property type="match status" value="1"/>
</dbReference>
<gene>
    <name evidence="8" type="primary">dnaA</name>
    <name evidence="14" type="ORF">UT64_C0004G0004</name>
</gene>
<comment type="function">
    <text evidence="8 10">Plays an essential role in the initiation and regulation of chromosomal replication. ATP-DnaA binds to the origin of replication (oriC) to initiate formation of the DNA replication initiation complex once per cell cycle. Binds the DnaA box (a 9 base pair repeat at the origin) and separates the double-stranded (ds)DNA. Forms a right-handed helical filament on oriC DNA; dsDNA binds to the exterior of the filament while single-stranded (ss)DNA is stabiized in the filament's interior. The ATP-DnaA-oriC complex binds and stabilizes one strand of the AT-rich DNA unwinding element (DUE), permitting loading of DNA polymerase. After initiation quickly degrades to an ADP-DnaA complex that is not apt for DNA replication. Binds acidic phospholipids.</text>
</comment>
<dbReference type="Pfam" id="PF08299">
    <property type="entry name" value="Bac_DnaA_C"/>
    <property type="match status" value="1"/>
</dbReference>
<dbReference type="GO" id="GO:0003688">
    <property type="term" value="F:DNA replication origin binding"/>
    <property type="evidence" value="ECO:0007669"/>
    <property type="project" value="UniProtKB-UniRule"/>
</dbReference>
<accession>A0A0G0T782</accession>
<feature type="region of interest" description="Domain I, interacts with DnaA modulators" evidence="8">
    <location>
        <begin position="1"/>
        <end position="104"/>
    </location>
</feature>
<dbReference type="PATRIC" id="fig|1618642.3.peg.130"/>
<comment type="subunit">
    <text evidence="8">Oligomerizes as a right-handed, spiral filament on DNA at oriC.</text>
</comment>
<dbReference type="CDD" id="cd06571">
    <property type="entry name" value="Bac_DnaA_C"/>
    <property type="match status" value="1"/>
</dbReference>
<feature type="binding site" evidence="8">
    <location>
        <position position="159"/>
    </location>
    <ligand>
        <name>ATP</name>
        <dbReference type="ChEBI" id="CHEBI:30616"/>
    </ligand>
</feature>
<evidence type="ECO:0000256" key="9">
    <source>
        <dbReference type="NCBIfam" id="TIGR00362"/>
    </source>
</evidence>
<dbReference type="CDD" id="cd00009">
    <property type="entry name" value="AAA"/>
    <property type="match status" value="1"/>
</dbReference>
<dbReference type="Pfam" id="PF00308">
    <property type="entry name" value="Bac_DnaA"/>
    <property type="match status" value="1"/>
</dbReference>
<evidence type="ECO:0000256" key="6">
    <source>
        <dbReference type="ARBA" id="ARBA00023121"/>
    </source>
</evidence>
<evidence type="ECO:0000256" key="2">
    <source>
        <dbReference type="ARBA" id="ARBA00022490"/>
    </source>
</evidence>
<dbReference type="SMART" id="SM00382">
    <property type="entry name" value="AAA"/>
    <property type="match status" value="1"/>
</dbReference>
<keyword evidence="4 8" id="KW-0547">Nucleotide-binding</keyword>
<evidence type="ECO:0000256" key="3">
    <source>
        <dbReference type="ARBA" id="ARBA00022705"/>
    </source>
</evidence>
<evidence type="ECO:0000313" key="14">
    <source>
        <dbReference type="EMBL" id="KKR33697.1"/>
    </source>
</evidence>
<dbReference type="GO" id="GO:0008289">
    <property type="term" value="F:lipid binding"/>
    <property type="evidence" value="ECO:0007669"/>
    <property type="project" value="UniProtKB-KW"/>
</dbReference>
<feature type="binding site" evidence="8">
    <location>
        <position position="161"/>
    </location>
    <ligand>
        <name>ATP</name>
        <dbReference type="ChEBI" id="CHEBI:30616"/>
    </ligand>
</feature>
<dbReference type="Gene3D" id="1.10.1750.10">
    <property type="match status" value="1"/>
</dbReference>
<dbReference type="FunFam" id="3.40.50.300:FF:000668">
    <property type="entry name" value="Chromosomal replication initiator protein DnaA"/>
    <property type="match status" value="1"/>
</dbReference>
<dbReference type="InterPro" id="IPR038454">
    <property type="entry name" value="DnaA_N_sf"/>
</dbReference>
<dbReference type="PRINTS" id="PR00051">
    <property type="entry name" value="DNAA"/>
</dbReference>
<evidence type="ECO:0000256" key="5">
    <source>
        <dbReference type="ARBA" id="ARBA00022840"/>
    </source>
</evidence>
<reference evidence="14 15" key="1">
    <citation type="journal article" date="2015" name="Nature">
        <title>rRNA introns, odd ribosomes, and small enigmatic genomes across a large radiation of phyla.</title>
        <authorList>
            <person name="Brown C.T."/>
            <person name="Hug L.A."/>
            <person name="Thomas B.C."/>
            <person name="Sharon I."/>
            <person name="Castelle C.J."/>
            <person name="Singh A."/>
            <person name="Wilkins M.J."/>
            <person name="Williams K.H."/>
            <person name="Banfield J.F."/>
        </authorList>
    </citation>
    <scope>NUCLEOTIDE SEQUENCE [LARGE SCALE GENOMIC DNA]</scope>
</reference>
<dbReference type="GO" id="GO:0006275">
    <property type="term" value="P:regulation of DNA replication"/>
    <property type="evidence" value="ECO:0007669"/>
    <property type="project" value="UniProtKB-UniRule"/>
</dbReference>
<dbReference type="Gene3D" id="3.30.300.180">
    <property type="match status" value="1"/>
</dbReference>
<dbReference type="Gene3D" id="1.10.8.60">
    <property type="match status" value="1"/>
</dbReference>
<dbReference type="InterPro" id="IPR001957">
    <property type="entry name" value="Chromosome_initiator_DnaA"/>
</dbReference>
<dbReference type="SUPFAM" id="SSF48295">
    <property type="entry name" value="TrpR-like"/>
    <property type="match status" value="1"/>
</dbReference>
<dbReference type="InterPro" id="IPR010921">
    <property type="entry name" value="Trp_repressor/repl_initiator"/>
</dbReference>
<dbReference type="InterPro" id="IPR013159">
    <property type="entry name" value="DnaA_C"/>
</dbReference>
<dbReference type="InterPro" id="IPR013317">
    <property type="entry name" value="DnaA_dom"/>
</dbReference>
<dbReference type="GO" id="GO:0005524">
    <property type="term" value="F:ATP binding"/>
    <property type="evidence" value="ECO:0007669"/>
    <property type="project" value="UniProtKB-UniRule"/>
</dbReference>
<feature type="region of interest" description="Domain IV, binds dsDNA" evidence="8">
    <location>
        <begin position="330"/>
        <end position="452"/>
    </location>
</feature>
<keyword evidence="3 8" id="KW-0235">DNA replication</keyword>
<sequence>MNNEQLWQAALGEIELSLSRANFTTWFKDTFISSFEDDKVIICVPNSFTKAWLEKKYHKEITAALESVLNKKLKEIIYKVETKKSNPVGDLLKKIKPQSNNEEPVAEPLPMNRFGLNGRCTFDNFIVGKGNELAHAACQAVAANPGQAYNPLFIYGGVGLGKTHLIQAIGHMLAKKTDKILYVSSEKFTNDYIQAVRSGQAKDFKDRYRNVDLLLVDDVQFMAGKDGTQEEFFHTFNELHQTNKQIVLTSDRPPKSIPALEKRLLSRFEWGMIADVGQPDIETRLAILEKKCKEKNYPIERDVLLYIASNVQNNIRELEGALNRLVAFHEFNNQKPSLETAKSILAGILTNFQQKSTSAKTIIDAVSRFYDINLRDITGQSRKKELVAPRQITMFLLRTEINASYPTIGQELGGRDHTTAMHAHSKITREIEENEKLRQDIESIKQIIYNNG</sequence>
<dbReference type="SMART" id="SM00760">
    <property type="entry name" value="Bac_DnaA_C"/>
    <property type="match status" value="1"/>
</dbReference>
<dbReference type="InterPro" id="IPR003593">
    <property type="entry name" value="AAA+_ATPase"/>
</dbReference>
<name>A0A0G0T782_9BACT</name>
<evidence type="ECO:0000256" key="10">
    <source>
        <dbReference type="RuleBase" id="RU000577"/>
    </source>
</evidence>
<dbReference type="NCBIfam" id="TIGR00362">
    <property type="entry name" value="DnaA"/>
    <property type="match status" value="1"/>
</dbReference>
<organism evidence="14 15">
    <name type="scientific">Candidatus Falkowbacteria bacterium GW2011_GWF2_39_8</name>
    <dbReference type="NCBI Taxonomy" id="1618642"/>
    <lineage>
        <taxon>Bacteria</taxon>
        <taxon>Candidatus Falkowiibacteriota</taxon>
    </lineage>
</organism>
<evidence type="ECO:0000256" key="7">
    <source>
        <dbReference type="ARBA" id="ARBA00023125"/>
    </source>
</evidence>
<keyword evidence="5 8" id="KW-0067">ATP-binding</keyword>
<keyword evidence="2 8" id="KW-0963">Cytoplasm</keyword>
<dbReference type="PANTHER" id="PTHR30050:SF2">
    <property type="entry name" value="CHROMOSOMAL REPLICATION INITIATOR PROTEIN DNAA"/>
    <property type="match status" value="1"/>
</dbReference>
<evidence type="ECO:0000313" key="15">
    <source>
        <dbReference type="Proteomes" id="UP000034137"/>
    </source>
</evidence>
<evidence type="ECO:0000256" key="11">
    <source>
        <dbReference type="RuleBase" id="RU004227"/>
    </source>
</evidence>
<dbReference type="AlphaFoldDB" id="A0A0G0T782"/>